<dbReference type="OrthoDB" id="9805307at2"/>
<comment type="similarity">
    <text evidence="1">Belongs to the FAH family.</text>
</comment>
<evidence type="ECO:0000313" key="5">
    <source>
        <dbReference type="Proteomes" id="UP000052982"/>
    </source>
</evidence>
<dbReference type="InterPro" id="IPR011234">
    <property type="entry name" value="Fumarylacetoacetase-like_C"/>
</dbReference>
<keyword evidence="5" id="KW-1185">Reference proteome</keyword>
<dbReference type="GO" id="GO:0044281">
    <property type="term" value="P:small molecule metabolic process"/>
    <property type="evidence" value="ECO:0007669"/>
    <property type="project" value="UniProtKB-ARBA"/>
</dbReference>
<dbReference type="SUPFAM" id="SSF56529">
    <property type="entry name" value="FAH"/>
    <property type="match status" value="1"/>
</dbReference>
<dbReference type="RefSeq" id="WP_055631683.1">
    <property type="nucleotide sequence ID" value="NZ_JBIRRP010000020.1"/>
</dbReference>
<gene>
    <name evidence="4" type="ORF">AQJ64_17880</name>
</gene>
<dbReference type="AlphaFoldDB" id="A0A101T061"/>
<dbReference type="EMBL" id="LMWW01000025">
    <property type="protein sequence ID" value="KUN83332.1"/>
    <property type="molecule type" value="Genomic_DNA"/>
</dbReference>
<keyword evidence="2" id="KW-0479">Metal-binding</keyword>
<dbReference type="InterPro" id="IPR051121">
    <property type="entry name" value="FAH"/>
</dbReference>
<protein>
    <submittedName>
        <fullName evidence="4">5-carboxymethyl-2-hydroxymuconate isomerase</fullName>
    </submittedName>
</protein>
<feature type="domain" description="Fumarylacetoacetase-like C-terminal" evidence="3">
    <location>
        <begin position="75"/>
        <end position="282"/>
    </location>
</feature>
<evidence type="ECO:0000256" key="1">
    <source>
        <dbReference type="ARBA" id="ARBA00010211"/>
    </source>
</evidence>
<dbReference type="STRING" id="1943.AQJ64_17880"/>
<dbReference type="PANTHER" id="PTHR42796">
    <property type="entry name" value="FUMARYLACETOACETATE HYDROLASE DOMAIN-CONTAINING PROTEIN 2A-RELATED"/>
    <property type="match status" value="1"/>
</dbReference>
<reference evidence="4 5" key="1">
    <citation type="submission" date="2015-10" db="EMBL/GenBank/DDBJ databases">
        <title>Draft genome sequence of Streptomyces griseoruber DSM 40281, type strain for the species Streptomyces griseoruber.</title>
        <authorList>
            <person name="Ruckert C."/>
            <person name="Winkler A."/>
            <person name="Kalinowski J."/>
            <person name="Kampfer P."/>
            <person name="Glaeser S."/>
        </authorList>
    </citation>
    <scope>NUCLEOTIDE SEQUENCE [LARGE SCALE GENOMIC DNA]</scope>
    <source>
        <strain evidence="4 5">DSM 40281</strain>
    </source>
</reference>
<evidence type="ECO:0000313" key="4">
    <source>
        <dbReference type="EMBL" id="KUN83332.1"/>
    </source>
</evidence>
<evidence type="ECO:0000259" key="3">
    <source>
        <dbReference type="Pfam" id="PF01557"/>
    </source>
</evidence>
<dbReference type="Pfam" id="PF01557">
    <property type="entry name" value="FAA_hydrolase"/>
    <property type="match status" value="1"/>
</dbReference>
<evidence type="ECO:0000256" key="2">
    <source>
        <dbReference type="ARBA" id="ARBA00022723"/>
    </source>
</evidence>
<dbReference type="GO" id="GO:0016853">
    <property type="term" value="F:isomerase activity"/>
    <property type="evidence" value="ECO:0007669"/>
    <property type="project" value="UniProtKB-KW"/>
</dbReference>
<sequence length="289" mass="30938">MKLLTYRIGDKVSFGVLTADGVIDGAETLGGEATSIRELLERDLTGRLERLSAGRAATYSPAEIEFLPPVPDPAKILCVGVNYVDHREETGHVDKPEHPTVFSRFADTQVGHEQPVVHPPNTRQLDYEGEVAIVIGRHVSVIETGADARAAIAGLSCYNDLSARDWQLHNSQWLPGKNFHGVGSFGPYLVTLDEFDDLGSVRLTTRVNGELRQDATLDQLVFDFTAILGYITGFTSLAPGDVIATGTPGGVGLAAKPPRFLAPGDVTEIEVSGVGVLRNEVVAAPEGAR</sequence>
<dbReference type="Proteomes" id="UP000052982">
    <property type="component" value="Unassembled WGS sequence"/>
</dbReference>
<dbReference type="PANTHER" id="PTHR42796:SF4">
    <property type="entry name" value="FUMARYLACETOACETATE HYDROLASE DOMAIN-CONTAINING PROTEIN 2A"/>
    <property type="match status" value="1"/>
</dbReference>
<dbReference type="Gene3D" id="3.90.850.10">
    <property type="entry name" value="Fumarylacetoacetase-like, C-terminal domain"/>
    <property type="match status" value="1"/>
</dbReference>
<organism evidence="4 5">
    <name type="scientific">Streptomyces griseoruber</name>
    <dbReference type="NCBI Taxonomy" id="1943"/>
    <lineage>
        <taxon>Bacteria</taxon>
        <taxon>Bacillati</taxon>
        <taxon>Actinomycetota</taxon>
        <taxon>Actinomycetes</taxon>
        <taxon>Kitasatosporales</taxon>
        <taxon>Streptomycetaceae</taxon>
        <taxon>Streptomyces</taxon>
    </lineage>
</organism>
<dbReference type="GO" id="GO:0046872">
    <property type="term" value="F:metal ion binding"/>
    <property type="evidence" value="ECO:0007669"/>
    <property type="project" value="UniProtKB-KW"/>
</dbReference>
<proteinExistence type="inferred from homology"/>
<keyword evidence="4" id="KW-0413">Isomerase</keyword>
<dbReference type="InterPro" id="IPR036663">
    <property type="entry name" value="Fumarylacetoacetase_C_sf"/>
</dbReference>
<comment type="caution">
    <text evidence="4">The sequence shown here is derived from an EMBL/GenBank/DDBJ whole genome shotgun (WGS) entry which is preliminary data.</text>
</comment>
<name>A0A101T061_9ACTN</name>
<accession>A0A101T061</accession>